<evidence type="ECO:0000313" key="1">
    <source>
        <dbReference type="EMBL" id="KAK6623200.1"/>
    </source>
</evidence>
<reference evidence="1 2" key="1">
    <citation type="submission" date="2023-10" db="EMBL/GenBank/DDBJ databases">
        <title>Genomes of two closely related lineages of the louse Polyplax serrata with different host specificities.</title>
        <authorList>
            <person name="Martinu J."/>
            <person name="Tarabai H."/>
            <person name="Stefka J."/>
            <person name="Hypsa V."/>
        </authorList>
    </citation>
    <scope>NUCLEOTIDE SEQUENCE [LARGE SCALE GENOMIC DNA]</scope>
    <source>
        <strain evidence="1">HR10_N</strain>
    </source>
</reference>
<proteinExistence type="predicted"/>
<evidence type="ECO:0000313" key="2">
    <source>
        <dbReference type="Proteomes" id="UP001372834"/>
    </source>
</evidence>
<gene>
    <name evidence="1" type="ORF">RUM43_009052</name>
</gene>
<comment type="caution">
    <text evidence="1">The sequence shown here is derived from an EMBL/GenBank/DDBJ whole genome shotgun (WGS) entry which is preliminary data.</text>
</comment>
<dbReference type="EMBL" id="JAWJWE010000038">
    <property type="protein sequence ID" value="KAK6623200.1"/>
    <property type="molecule type" value="Genomic_DNA"/>
</dbReference>
<sequence length="96" mass="11310">MEAQKVLGGTWRQLEDEITGRDHLEVQLRRHRQLQLTEFDGEPEIITTRAPHGHYHLDYQVCRGEPPERGGRVLVLFPPWNNKFRRQKAEVISIID</sequence>
<name>A0AAN8NNS9_POLSC</name>
<accession>A0AAN8NNS9</accession>
<dbReference type="AlphaFoldDB" id="A0AAN8NNS9"/>
<dbReference type="Proteomes" id="UP001372834">
    <property type="component" value="Unassembled WGS sequence"/>
</dbReference>
<organism evidence="1 2">
    <name type="scientific">Polyplax serrata</name>
    <name type="common">Common mouse louse</name>
    <dbReference type="NCBI Taxonomy" id="468196"/>
    <lineage>
        <taxon>Eukaryota</taxon>
        <taxon>Metazoa</taxon>
        <taxon>Ecdysozoa</taxon>
        <taxon>Arthropoda</taxon>
        <taxon>Hexapoda</taxon>
        <taxon>Insecta</taxon>
        <taxon>Pterygota</taxon>
        <taxon>Neoptera</taxon>
        <taxon>Paraneoptera</taxon>
        <taxon>Psocodea</taxon>
        <taxon>Troctomorpha</taxon>
        <taxon>Phthiraptera</taxon>
        <taxon>Anoplura</taxon>
        <taxon>Polyplacidae</taxon>
        <taxon>Polyplax</taxon>
    </lineage>
</organism>
<protein>
    <submittedName>
        <fullName evidence="1">Uncharacterized protein</fullName>
    </submittedName>
</protein>